<gene>
    <name evidence="5" type="ORF">FOE78_05090</name>
</gene>
<evidence type="ECO:0000313" key="5">
    <source>
        <dbReference type="EMBL" id="QDP95371.1"/>
    </source>
</evidence>
<dbReference type="Proteomes" id="UP000319263">
    <property type="component" value="Chromosome"/>
</dbReference>
<dbReference type="SUPFAM" id="SSF53822">
    <property type="entry name" value="Periplasmic binding protein-like I"/>
    <property type="match status" value="1"/>
</dbReference>
<organism evidence="5 6">
    <name type="scientific">Microlunatus elymi</name>
    <dbReference type="NCBI Taxonomy" id="2596828"/>
    <lineage>
        <taxon>Bacteria</taxon>
        <taxon>Bacillati</taxon>
        <taxon>Actinomycetota</taxon>
        <taxon>Actinomycetes</taxon>
        <taxon>Propionibacteriales</taxon>
        <taxon>Propionibacteriaceae</taxon>
        <taxon>Microlunatus</taxon>
    </lineage>
</organism>
<dbReference type="AlphaFoldDB" id="A0A516PWP2"/>
<name>A0A516PWP2_9ACTN</name>
<dbReference type="InterPro" id="IPR028082">
    <property type="entry name" value="Peripla_BP_I"/>
</dbReference>
<dbReference type="SMART" id="SM00354">
    <property type="entry name" value="HTH_LACI"/>
    <property type="match status" value="1"/>
</dbReference>
<reference evidence="5 6" key="1">
    <citation type="submission" date="2019-07" db="EMBL/GenBank/DDBJ databases">
        <title>Microlunatus dokdonensis sp. nov. isolated from the rhizospheric soil of the wild plant Elymus tsukushiensis.</title>
        <authorList>
            <person name="Ghim S.-Y."/>
            <person name="Hwang Y.-J."/>
            <person name="Son J.-S."/>
            <person name="Shin J.-H."/>
        </authorList>
    </citation>
    <scope>NUCLEOTIDE SEQUENCE [LARGE SCALE GENOMIC DNA]</scope>
    <source>
        <strain evidence="5 6">KUDC0627</strain>
    </source>
</reference>
<dbReference type="Pfam" id="PF13377">
    <property type="entry name" value="Peripla_BP_3"/>
    <property type="match status" value="1"/>
</dbReference>
<dbReference type="CDD" id="cd01392">
    <property type="entry name" value="HTH_LacI"/>
    <property type="match status" value="1"/>
</dbReference>
<keyword evidence="6" id="KW-1185">Reference proteome</keyword>
<dbReference type="KEGG" id="mik:FOE78_05090"/>
<evidence type="ECO:0000256" key="3">
    <source>
        <dbReference type="ARBA" id="ARBA00023163"/>
    </source>
</evidence>
<sequence length="336" mass="35682">MTDQVTAYDVAARARVSVGTVSRFLTGNGYVGQASRARISKAIEELGYVRSSAASSLRSRKSGMFGFVVSDLRNPFTAELAVAIQERAREVGYVVFLAHTMGLPDRAMEAIDQLQSHGVDGIVITPPASEQLIHRLAELRAGGTPVVGIGLRTKPQVIDLATVDTTTGARQIVDHLVELGHTRIGFLGSDRSSGRYRGYKSGLRAAGIGLDQDLIGIGSSDQSAVWDLAEALLTGKNAPTAIFGFNDATALAVLQRAYQSGLRVPEHLSVVGFDDVDLAAHSVPPLTTMAQPKDELGRRAVDMIIQQLGAGIQEPTTVTLTPKLVIRASTGAPVMR</sequence>
<keyword evidence="1" id="KW-0805">Transcription regulation</keyword>
<evidence type="ECO:0000313" key="6">
    <source>
        <dbReference type="Proteomes" id="UP000319263"/>
    </source>
</evidence>
<dbReference type="Gene3D" id="1.10.260.40">
    <property type="entry name" value="lambda repressor-like DNA-binding domains"/>
    <property type="match status" value="1"/>
</dbReference>
<dbReference type="EMBL" id="CP041692">
    <property type="protein sequence ID" value="QDP95371.1"/>
    <property type="molecule type" value="Genomic_DNA"/>
</dbReference>
<keyword evidence="2" id="KW-0238">DNA-binding</keyword>
<dbReference type="PANTHER" id="PTHR30146:SF153">
    <property type="entry name" value="LACTOSE OPERON REPRESSOR"/>
    <property type="match status" value="1"/>
</dbReference>
<proteinExistence type="predicted"/>
<feature type="domain" description="HTH lacI-type" evidence="4">
    <location>
        <begin position="5"/>
        <end position="59"/>
    </location>
</feature>
<dbReference type="Gene3D" id="3.40.50.2300">
    <property type="match status" value="2"/>
</dbReference>
<dbReference type="SUPFAM" id="SSF47413">
    <property type="entry name" value="lambda repressor-like DNA-binding domains"/>
    <property type="match status" value="1"/>
</dbReference>
<keyword evidence="3" id="KW-0804">Transcription</keyword>
<dbReference type="InterPro" id="IPR046335">
    <property type="entry name" value="LacI/GalR-like_sensor"/>
</dbReference>
<dbReference type="InterPro" id="IPR000843">
    <property type="entry name" value="HTH_LacI"/>
</dbReference>
<dbReference type="OrthoDB" id="189006at2"/>
<dbReference type="GO" id="GO:0003700">
    <property type="term" value="F:DNA-binding transcription factor activity"/>
    <property type="evidence" value="ECO:0007669"/>
    <property type="project" value="TreeGrafter"/>
</dbReference>
<dbReference type="InterPro" id="IPR010982">
    <property type="entry name" value="Lambda_DNA-bd_dom_sf"/>
</dbReference>
<dbReference type="CDD" id="cd06285">
    <property type="entry name" value="PBP1_LacI-like"/>
    <property type="match status" value="1"/>
</dbReference>
<evidence type="ECO:0000256" key="2">
    <source>
        <dbReference type="ARBA" id="ARBA00023125"/>
    </source>
</evidence>
<protein>
    <submittedName>
        <fullName evidence="5">LacI family transcriptional regulator</fullName>
    </submittedName>
</protein>
<dbReference type="PROSITE" id="PS50932">
    <property type="entry name" value="HTH_LACI_2"/>
    <property type="match status" value="1"/>
</dbReference>
<dbReference type="RefSeq" id="WP_143985344.1">
    <property type="nucleotide sequence ID" value="NZ_CP041692.1"/>
</dbReference>
<dbReference type="PANTHER" id="PTHR30146">
    <property type="entry name" value="LACI-RELATED TRANSCRIPTIONAL REPRESSOR"/>
    <property type="match status" value="1"/>
</dbReference>
<dbReference type="Pfam" id="PF00356">
    <property type="entry name" value="LacI"/>
    <property type="match status" value="1"/>
</dbReference>
<evidence type="ECO:0000256" key="1">
    <source>
        <dbReference type="ARBA" id="ARBA00023015"/>
    </source>
</evidence>
<accession>A0A516PWP2</accession>
<evidence type="ECO:0000259" key="4">
    <source>
        <dbReference type="PROSITE" id="PS50932"/>
    </source>
</evidence>
<dbReference type="GO" id="GO:0000976">
    <property type="term" value="F:transcription cis-regulatory region binding"/>
    <property type="evidence" value="ECO:0007669"/>
    <property type="project" value="TreeGrafter"/>
</dbReference>